<accession>A0A4Y6PYA4</accession>
<dbReference type="Proteomes" id="UP000315995">
    <property type="component" value="Chromosome"/>
</dbReference>
<sequence>MGPPRGSPAGVRRRVRRAQPDSARGSRRDARQARYFQRRGRGMTTTRTQRVFVVDDHATMRQSLQMLLEILSSVEFCGEAEMGGEALTQIPQASPDMVIVDLSLPDMSGLEVVRRLGDEHPAIKALVVSGHSEKRHVQDARDAGARGFVPKGQADQLREAIETVLAGQTFFPR</sequence>
<name>A0A4Y6PYA4_PERCE</name>
<dbReference type="InterPro" id="IPR058245">
    <property type="entry name" value="NreC/VraR/RcsB-like_REC"/>
</dbReference>
<dbReference type="PANTHER" id="PTHR43214:SF43">
    <property type="entry name" value="TWO-COMPONENT RESPONSE REGULATOR"/>
    <property type="match status" value="1"/>
</dbReference>
<gene>
    <name evidence="5" type="ORF">FIV42_20225</name>
</gene>
<feature type="modified residue" description="4-aspartylphosphate" evidence="2">
    <location>
        <position position="101"/>
    </location>
</feature>
<reference evidence="5 6" key="1">
    <citation type="submission" date="2019-06" db="EMBL/GenBank/DDBJ databases">
        <title>Persicimonas caeni gen. nov., sp. nov., a predatory bacterium isolated from solar saltern.</title>
        <authorList>
            <person name="Wang S."/>
        </authorList>
    </citation>
    <scope>NUCLEOTIDE SEQUENCE [LARGE SCALE GENOMIC DNA]</scope>
    <source>
        <strain evidence="5 6">YN101</strain>
    </source>
</reference>
<evidence type="ECO:0000259" key="4">
    <source>
        <dbReference type="PROSITE" id="PS50110"/>
    </source>
</evidence>
<keyword evidence="1" id="KW-0238">DNA-binding</keyword>
<dbReference type="PROSITE" id="PS50110">
    <property type="entry name" value="RESPONSE_REGULATORY"/>
    <property type="match status" value="1"/>
</dbReference>
<accession>A0A5B8YEZ6</accession>
<evidence type="ECO:0000313" key="5">
    <source>
        <dbReference type="EMBL" id="QDG52987.1"/>
    </source>
</evidence>
<dbReference type="EMBL" id="CP041186">
    <property type="protein sequence ID" value="QDG52987.1"/>
    <property type="molecule type" value="Genomic_DNA"/>
</dbReference>
<feature type="region of interest" description="Disordered" evidence="3">
    <location>
        <begin position="1"/>
        <end position="31"/>
    </location>
</feature>
<dbReference type="InterPro" id="IPR039420">
    <property type="entry name" value="WalR-like"/>
</dbReference>
<keyword evidence="6" id="KW-1185">Reference proteome</keyword>
<dbReference type="OrthoDB" id="9780312at2"/>
<dbReference type="Gene3D" id="3.40.50.2300">
    <property type="match status" value="1"/>
</dbReference>
<dbReference type="GO" id="GO:0003677">
    <property type="term" value="F:DNA binding"/>
    <property type="evidence" value="ECO:0007669"/>
    <property type="project" value="UniProtKB-KW"/>
</dbReference>
<dbReference type="InterPro" id="IPR001789">
    <property type="entry name" value="Sig_transdc_resp-reg_receiver"/>
</dbReference>
<feature type="domain" description="Response regulatory" evidence="4">
    <location>
        <begin position="50"/>
        <end position="166"/>
    </location>
</feature>
<dbReference type="PANTHER" id="PTHR43214">
    <property type="entry name" value="TWO-COMPONENT RESPONSE REGULATOR"/>
    <property type="match status" value="1"/>
</dbReference>
<dbReference type="SMART" id="SM00448">
    <property type="entry name" value="REC"/>
    <property type="match status" value="1"/>
</dbReference>
<protein>
    <submittedName>
        <fullName evidence="5">Response regulator transcription factor</fullName>
    </submittedName>
</protein>
<keyword evidence="2" id="KW-0597">Phosphoprotein</keyword>
<dbReference type="GO" id="GO:0000160">
    <property type="term" value="P:phosphorelay signal transduction system"/>
    <property type="evidence" value="ECO:0007669"/>
    <property type="project" value="InterPro"/>
</dbReference>
<dbReference type="Pfam" id="PF00072">
    <property type="entry name" value="Response_reg"/>
    <property type="match status" value="1"/>
</dbReference>
<dbReference type="CDD" id="cd17535">
    <property type="entry name" value="REC_NarL-like"/>
    <property type="match status" value="1"/>
</dbReference>
<dbReference type="SUPFAM" id="SSF52172">
    <property type="entry name" value="CheY-like"/>
    <property type="match status" value="1"/>
</dbReference>
<organism evidence="5 6">
    <name type="scientific">Persicimonas caeni</name>
    <dbReference type="NCBI Taxonomy" id="2292766"/>
    <lineage>
        <taxon>Bacteria</taxon>
        <taxon>Deltaproteobacteria</taxon>
        <taxon>Bradymonadales</taxon>
        <taxon>Bradymonadaceae</taxon>
        <taxon>Persicimonas</taxon>
    </lineage>
</organism>
<dbReference type="AlphaFoldDB" id="A0A4Y6PYA4"/>
<dbReference type="InterPro" id="IPR011006">
    <property type="entry name" value="CheY-like_superfamily"/>
</dbReference>
<evidence type="ECO:0000313" key="6">
    <source>
        <dbReference type="Proteomes" id="UP000315995"/>
    </source>
</evidence>
<evidence type="ECO:0000256" key="1">
    <source>
        <dbReference type="ARBA" id="ARBA00023125"/>
    </source>
</evidence>
<proteinExistence type="predicted"/>
<evidence type="ECO:0000256" key="3">
    <source>
        <dbReference type="SAM" id="MobiDB-lite"/>
    </source>
</evidence>
<evidence type="ECO:0000256" key="2">
    <source>
        <dbReference type="PROSITE-ProRule" id="PRU00169"/>
    </source>
</evidence>